<accession>A0A154BLS4</accession>
<keyword evidence="2" id="KW-0808">Transferase</keyword>
<dbReference type="InterPro" id="IPR013216">
    <property type="entry name" value="Methyltransf_11"/>
</dbReference>
<dbReference type="Proteomes" id="UP000076268">
    <property type="component" value="Unassembled WGS sequence"/>
</dbReference>
<dbReference type="OrthoDB" id="9804312at2"/>
<dbReference type="AlphaFoldDB" id="A0A154BLS4"/>
<dbReference type="PANTHER" id="PTHR43861">
    <property type="entry name" value="TRANS-ACONITATE 2-METHYLTRANSFERASE-RELATED"/>
    <property type="match status" value="1"/>
</dbReference>
<sequence length="241" mass="27345">MYTFTNQFISSQNNMEFLKATMMGPNAMRVAEELASCLNVNENMRILDLGCGCGLSTLLLTQKYGAKVFAADLWISPTENYERFKSIGIDDKAVPISVDATKGLPFANGYFDLLFTVDAYHYFGDTAEMLPSLIPFVKKGGYIAVAIPGLKYEFGKNVPDDMQPFWNSEMERTLHSLDWWKDLWKRAEGIEMVDSCEMACCRQAWKEWQTGYHPIVAEDIKMMEAEGGKYFNLVQLIAKVI</sequence>
<comment type="caution">
    <text evidence="2">The sequence shown here is derived from an EMBL/GenBank/DDBJ whole genome shotgun (WGS) entry which is preliminary data.</text>
</comment>
<dbReference type="Gene3D" id="3.40.50.150">
    <property type="entry name" value="Vaccinia Virus protein VP39"/>
    <property type="match status" value="1"/>
</dbReference>
<dbReference type="GO" id="GO:0032259">
    <property type="term" value="P:methylation"/>
    <property type="evidence" value="ECO:0007669"/>
    <property type="project" value="UniProtKB-KW"/>
</dbReference>
<dbReference type="InterPro" id="IPR029063">
    <property type="entry name" value="SAM-dependent_MTases_sf"/>
</dbReference>
<protein>
    <submittedName>
        <fullName evidence="2">Methyltransferase</fullName>
    </submittedName>
</protein>
<evidence type="ECO:0000259" key="1">
    <source>
        <dbReference type="Pfam" id="PF08241"/>
    </source>
</evidence>
<proteinExistence type="predicted"/>
<name>A0A154BLS4_ANASB</name>
<gene>
    <name evidence="2" type="ORF">AXX12_14890</name>
</gene>
<reference evidence="2 3" key="1">
    <citation type="submission" date="2016-02" db="EMBL/GenBank/DDBJ databases">
        <title>Anaerosporomusa subterraneum gen. nov., sp. nov., a spore-forming obligate anaerobe isolated from saprolite.</title>
        <authorList>
            <person name="Choi J.K."/>
            <person name="Shah M."/>
            <person name="Yee N."/>
        </authorList>
    </citation>
    <scope>NUCLEOTIDE SEQUENCE [LARGE SCALE GENOMIC DNA]</scope>
    <source>
        <strain evidence="2 3">RU4</strain>
    </source>
</reference>
<evidence type="ECO:0000313" key="2">
    <source>
        <dbReference type="EMBL" id="KYZ74866.1"/>
    </source>
</evidence>
<keyword evidence="2" id="KW-0489">Methyltransferase</keyword>
<feature type="domain" description="Methyltransferase type 11" evidence="1">
    <location>
        <begin position="47"/>
        <end position="144"/>
    </location>
</feature>
<dbReference type="GO" id="GO:0008757">
    <property type="term" value="F:S-adenosylmethionine-dependent methyltransferase activity"/>
    <property type="evidence" value="ECO:0007669"/>
    <property type="project" value="InterPro"/>
</dbReference>
<dbReference type="Pfam" id="PF08241">
    <property type="entry name" value="Methyltransf_11"/>
    <property type="match status" value="1"/>
</dbReference>
<organism evidence="2 3">
    <name type="scientific">Anaerosporomusa subterranea</name>
    <dbReference type="NCBI Taxonomy" id="1794912"/>
    <lineage>
        <taxon>Bacteria</taxon>
        <taxon>Bacillati</taxon>
        <taxon>Bacillota</taxon>
        <taxon>Negativicutes</taxon>
        <taxon>Acetonemataceae</taxon>
        <taxon>Anaerosporomusa</taxon>
    </lineage>
</organism>
<evidence type="ECO:0000313" key="3">
    <source>
        <dbReference type="Proteomes" id="UP000076268"/>
    </source>
</evidence>
<dbReference type="RefSeq" id="WP_066245280.1">
    <property type="nucleotide sequence ID" value="NZ_LSGP01000026.1"/>
</dbReference>
<dbReference type="SUPFAM" id="SSF53335">
    <property type="entry name" value="S-adenosyl-L-methionine-dependent methyltransferases"/>
    <property type="match status" value="1"/>
</dbReference>
<dbReference type="EMBL" id="LSGP01000026">
    <property type="protein sequence ID" value="KYZ74866.1"/>
    <property type="molecule type" value="Genomic_DNA"/>
</dbReference>
<dbReference type="PANTHER" id="PTHR43861:SF1">
    <property type="entry name" value="TRANS-ACONITATE 2-METHYLTRANSFERASE"/>
    <property type="match status" value="1"/>
</dbReference>
<dbReference type="STRING" id="1794912.AXX12_14890"/>
<dbReference type="CDD" id="cd02440">
    <property type="entry name" value="AdoMet_MTases"/>
    <property type="match status" value="1"/>
</dbReference>
<keyword evidence="3" id="KW-1185">Reference proteome</keyword>